<keyword evidence="2" id="KW-0560">Oxidoreductase</keyword>
<name>A0A6J4NJV3_9ACTN</name>
<feature type="non-terminal residue" evidence="2">
    <location>
        <position position="1"/>
    </location>
</feature>
<keyword evidence="2" id="KW-0378">Hydrolase</keyword>
<sequence>PSGPAGCRRCSSRAGPPWPARSCAPGWSTGSWPTWRPRCSAPRRPRWPTRTRPPSPTPCAWTSTTCAGWAPTSACPPRCPTGPPLTPPPP</sequence>
<evidence type="ECO:0000313" key="2">
    <source>
        <dbReference type="EMBL" id="CAA9389126.1"/>
    </source>
</evidence>
<dbReference type="EC" id="3.5.4.26" evidence="2"/>
<dbReference type="EC" id="1.1.1.193" evidence="2"/>
<organism evidence="2">
    <name type="scientific">uncultured Quadrisphaera sp</name>
    <dbReference type="NCBI Taxonomy" id="904978"/>
    <lineage>
        <taxon>Bacteria</taxon>
        <taxon>Bacillati</taxon>
        <taxon>Actinomycetota</taxon>
        <taxon>Actinomycetes</taxon>
        <taxon>Kineosporiales</taxon>
        <taxon>Kineosporiaceae</taxon>
        <taxon>Quadrisphaera</taxon>
        <taxon>environmental samples</taxon>
    </lineage>
</organism>
<proteinExistence type="predicted"/>
<accession>A0A6J4NJV3</accession>
<feature type="non-terminal residue" evidence="2">
    <location>
        <position position="90"/>
    </location>
</feature>
<evidence type="ECO:0000256" key="1">
    <source>
        <dbReference type="SAM" id="MobiDB-lite"/>
    </source>
</evidence>
<feature type="region of interest" description="Disordered" evidence="1">
    <location>
        <begin position="1"/>
        <end position="58"/>
    </location>
</feature>
<protein>
    <submittedName>
        <fullName evidence="2">Diaminohydroxyphosphoribosylaminopyrimidine deaminase / 5-amino-6-(5-phosphoribosylamino)uracil reductase</fullName>
        <ecNumber evidence="2">1.1.1.193</ecNumber>
        <ecNumber evidence="2">3.5.4.26</ecNumber>
    </submittedName>
</protein>
<dbReference type="GO" id="GO:0008835">
    <property type="term" value="F:diaminohydroxyphosphoribosylaminopyrimidine deaminase activity"/>
    <property type="evidence" value="ECO:0007669"/>
    <property type="project" value="UniProtKB-EC"/>
</dbReference>
<dbReference type="EMBL" id="CADCUY010000059">
    <property type="protein sequence ID" value="CAA9389126.1"/>
    <property type="molecule type" value="Genomic_DNA"/>
</dbReference>
<gene>
    <name evidence="2" type="ORF">AVDCRST_MAG35-309</name>
</gene>
<reference evidence="2" key="1">
    <citation type="submission" date="2020-02" db="EMBL/GenBank/DDBJ databases">
        <authorList>
            <person name="Meier V. D."/>
        </authorList>
    </citation>
    <scope>NUCLEOTIDE SEQUENCE</scope>
    <source>
        <strain evidence="2">AVDCRST_MAG35</strain>
    </source>
</reference>
<dbReference type="GO" id="GO:0008703">
    <property type="term" value="F:5-amino-6-(5-phosphoribosylamino)uracil reductase activity"/>
    <property type="evidence" value="ECO:0007669"/>
    <property type="project" value="UniProtKB-EC"/>
</dbReference>
<dbReference type="AlphaFoldDB" id="A0A6J4NJV3"/>